<keyword evidence="2" id="KW-1185">Reference proteome</keyword>
<organism evidence="1 2">
    <name type="scientific">Albidovulum litorale</name>
    <dbReference type="NCBI Taxonomy" id="2984134"/>
    <lineage>
        <taxon>Bacteria</taxon>
        <taxon>Pseudomonadati</taxon>
        <taxon>Pseudomonadota</taxon>
        <taxon>Alphaproteobacteria</taxon>
        <taxon>Rhodobacterales</taxon>
        <taxon>Paracoccaceae</taxon>
        <taxon>Albidovulum</taxon>
    </lineage>
</organism>
<name>A0ABT2ZHY9_9RHOB</name>
<dbReference type="EMBL" id="JAOWKZ010000001">
    <property type="protein sequence ID" value="MCV2870752.1"/>
    <property type="molecule type" value="Genomic_DNA"/>
</dbReference>
<accession>A0ABT2ZHY9</accession>
<evidence type="ECO:0000313" key="2">
    <source>
        <dbReference type="Proteomes" id="UP001652564"/>
    </source>
</evidence>
<dbReference type="Pfam" id="PF07310">
    <property type="entry name" value="PAS_5"/>
    <property type="match status" value="1"/>
</dbReference>
<comment type="caution">
    <text evidence="1">The sequence shown here is derived from an EMBL/GenBank/DDBJ whole genome shotgun (WGS) entry which is preliminary data.</text>
</comment>
<gene>
    <name evidence="1" type="ORF">OEZ71_00420</name>
</gene>
<dbReference type="InterPro" id="IPR009922">
    <property type="entry name" value="DUF1457"/>
</dbReference>
<dbReference type="RefSeq" id="WP_263737957.1">
    <property type="nucleotide sequence ID" value="NZ_JAOWKZ010000001.1"/>
</dbReference>
<sequence length="206" mass="23184">MRFQYLSEIRAYWEALRDGREVPFRSEIDPRGIERALEYAFVLERIAPQVARFRLAGMHLNDLMGMEVRGMPLTALFTPKSRTEVSDILQVVFGGPKTAELTLRAETGFGKPEMHAKLLILPLKSDLGDISRALGCFMAEGPIGRAPRRFDLNECTVSPIVTSPQKHRYPLRHPLPDGFAEAPEPYCGGMPRVIRSRGHLKLVVSQ</sequence>
<proteinExistence type="predicted"/>
<evidence type="ECO:0000313" key="1">
    <source>
        <dbReference type="EMBL" id="MCV2870752.1"/>
    </source>
</evidence>
<protein>
    <submittedName>
        <fullName evidence="1">PAS domain-containing protein</fullName>
    </submittedName>
</protein>
<dbReference type="Proteomes" id="UP001652564">
    <property type="component" value="Unassembled WGS sequence"/>
</dbReference>
<reference evidence="1 2" key="1">
    <citation type="submission" date="2022-10" db="EMBL/GenBank/DDBJ databases">
        <title>Defluviimonas sp. nov., isolated from ocean surface sediments.</title>
        <authorList>
            <person name="He W."/>
            <person name="Wang L."/>
            <person name="Zhang D.-F."/>
        </authorList>
    </citation>
    <scope>NUCLEOTIDE SEQUENCE [LARGE SCALE GENOMIC DNA]</scope>
    <source>
        <strain evidence="1 2">WL0050</strain>
    </source>
</reference>